<evidence type="ECO:0000313" key="9">
    <source>
        <dbReference type="Proteomes" id="UP000634579"/>
    </source>
</evidence>
<dbReference type="GO" id="GO:0016209">
    <property type="term" value="F:antioxidant activity"/>
    <property type="evidence" value="ECO:0007669"/>
    <property type="project" value="InterPro"/>
</dbReference>
<keyword evidence="5" id="KW-0676">Redox-active center</keyword>
<keyword evidence="2" id="KW-0201">Cytochrome c-type biogenesis</keyword>
<dbReference type="SUPFAM" id="SSF52833">
    <property type="entry name" value="Thioredoxin-like"/>
    <property type="match status" value="1"/>
</dbReference>
<feature type="region of interest" description="Disordered" evidence="6">
    <location>
        <begin position="1"/>
        <end position="27"/>
    </location>
</feature>
<keyword evidence="3" id="KW-0812">Transmembrane</keyword>
<keyword evidence="9" id="KW-1185">Reference proteome</keyword>
<dbReference type="PROSITE" id="PS51352">
    <property type="entry name" value="THIOREDOXIN_2"/>
    <property type="match status" value="1"/>
</dbReference>
<evidence type="ECO:0000259" key="7">
    <source>
        <dbReference type="PROSITE" id="PS51352"/>
    </source>
</evidence>
<evidence type="ECO:0000313" key="8">
    <source>
        <dbReference type="EMBL" id="MBF4632643.1"/>
    </source>
</evidence>
<gene>
    <name evidence="8" type="ORF">ITJ42_15595</name>
</gene>
<dbReference type="Gene3D" id="3.40.30.10">
    <property type="entry name" value="Glutaredoxin"/>
    <property type="match status" value="1"/>
</dbReference>
<keyword evidence="4" id="KW-1015">Disulfide bond</keyword>
<protein>
    <submittedName>
        <fullName evidence="8">TlpA family protein disulfide reductase</fullName>
    </submittedName>
</protein>
<evidence type="ECO:0000256" key="3">
    <source>
        <dbReference type="ARBA" id="ARBA00022968"/>
    </source>
</evidence>
<proteinExistence type="predicted"/>
<dbReference type="InterPro" id="IPR036249">
    <property type="entry name" value="Thioredoxin-like_sf"/>
</dbReference>
<dbReference type="GO" id="GO:0030313">
    <property type="term" value="C:cell envelope"/>
    <property type="evidence" value="ECO:0007669"/>
    <property type="project" value="UniProtKB-SubCell"/>
</dbReference>
<reference evidence="8 9" key="1">
    <citation type="submission" date="2020-10" db="EMBL/GenBank/DDBJ databases">
        <title>Draft genome sequences of plant-associated actinobacteria.</title>
        <authorList>
            <person name="Tarlachkov S.V."/>
            <person name="Starodumova I.P."/>
            <person name="Dorofeeva L.V."/>
            <person name="Prisyazhnaya N.V."/>
            <person name="Roubtsova T.V."/>
            <person name="Chizhov V.N."/>
            <person name="Nadler S.A."/>
            <person name="Subbotin S.A."/>
            <person name="Evtushenko L.I."/>
        </authorList>
    </citation>
    <scope>NUCLEOTIDE SEQUENCE [LARGE SCALE GENOMIC DNA]</scope>
    <source>
        <strain evidence="8 9">VKM Ac-2886</strain>
    </source>
</reference>
<dbReference type="Pfam" id="PF00578">
    <property type="entry name" value="AhpC-TSA"/>
    <property type="match status" value="1"/>
</dbReference>
<comment type="caution">
    <text evidence="8">The sequence shown here is derived from an EMBL/GenBank/DDBJ whole genome shotgun (WGS) entry which is preliminary data.</text>
</comment>
<evidence type="ECO:0000256" key="5">
    <source>
        <dbReference type="ARBA" id="ARBA00023284"/>
    </source>
</evidence>
<evidence type="ECO:0000256" key="2">
    <source>
        <dbReference type="ARBA" id="ARBA00022748"/>
    </source>
</evidence>
<comment type="subcellular location">
    <subcellularLocation>
        <location evidence="1">Cell envelope</location>
    </subcellularLocation>
</comment>
<dbReference type="RefSeq" id="WP_194676213.1">
    <property type="nucleotide sequence ID" value="NZ_CP040787.1"/>
</dbReference>
<dbReference type="InterPro" id="IPR013766">
    <property type="entry name" value="Thioredoxin_domain"/>
</dbReference>
<dbReference type="EMBL" id="JADKRP010000006">
    <property type="protein sequence ID" value="MBF4632643.1"/>
    <property type="molecule type" value="Genomic_DNA"/>
</dbReference>
<evidence type="ECO:0000256" key="6">
    <source>
        <dbReference type="SAM" id="MobiDB-lite"/>
    </source>
</evidence>
<dbReference type="PANTHER" id="PTHR42852:SF6">
    <property type="entry name" value="THIOL:DISULFIDE INTERCHANGE PROTEIN DSBE"/>
    <property type="match status" value="1"/>
</dbReference>
<dbReference type="AlphaFoldDB" id="A0A8I0VAM1"/>
<evidence type="ECO:0000256" key="4">
    <source>
        <dbReference type="ARBA" id="ARBA00023157"/>
    </source>
</evidence>
<sequence>MANSSTQRRRQDAAAQASQPQLPHHLPPRHQLRRAGIAVAAALVLGVGVAGCANNDPLAQQFSDGSTKNYIAGDGTVVEIPPENRGDSIGFAGIDEHGNPVASTDYAGRILVVNFWYAECPPCRLEAPDLEALNQQYQDQGVAFLGVNVRDEADTARAFATQFGITYPSIIDTVDSGVQLAFAGKIAPNAVPSTIILDTEGRLAARVTGLAEKSVLNALISTVLETTP</sequence>
<dbReference type="PANTHER" id="PTHR42852">
    <property type="entry name" value="THIOL:DISULFIDE INTERCHANGE PROTEIN DSBE"/>
    <property type="match status" value="1"/>
</dbReference>
<organism evidence="8 9">
    <name type="scientific">Clavibacter phaseoli</name>
    <dbReference type="NCBI Taxonomy" id="1734031"/>
    <lineage>
        <taxon>Bacteria</taxon>
        <taxon>Bacillati</taxon>
        <taxon>Actinomycetota</taxon>
        <taxon>Actinomycetes</taxon>
        <taxon>Micrococcales</taxon>
        <taxon>Microbacteriaceae</taxon>
        <taxon>Clavibacter</taxon>
    </lineage>
</organism>
<evidence type="ECO:0000256" key="1">
    <source>
        <dbReference type="ARBA" id="ARBA00004196"/>
    </source>
</evidence>
<accession>A0A8I0VAM1</accession>
<dbReference type="InterPro" id="IPR000866">
    <property type="entry name" value="AhpC/TSA"/>
</dbReference>
<dbReference type="GO" id="GO:0017004">
    <property type="term" value="P:cytochrome complex assembly"/>
    <property type="evidence" value="ECO:0007669"/>
    <property type="project" value="UniProtKB-KW"/>
</dbReference>
<feature type="domain" description="Thioredoxin" evidence="7">
    <location>
        <begin position="56"/>
        <end position="225"/>
    </location>
</feature>
<dbReference type="InterPro" id="IPR050553">
    <property type="entry name" value="Thioredoxin_ResA/DsbE_sf"/>
</dbReference>
<dbReference type="Proteomes" id="UP000634579">
    <property type="component" value="Unassembled WGS sequence"/>
</dbReference>
<keyword evidence="3" id="KW-0735">Signal-anchor</keyword>
<name>A0A8I0VAM1_9MICO</name>
<dbReference type="CDD" id="cd02966">
    <property type="entry name" value="TlpA_like_family"/>
    <property type="match status" value="1"/>
</dbReference>
<dbReference type="GO" id="GO:0016491">
    <property type="term" value="F:oxidoreductase activity"/>
    <property type="evidence" value="ECO:0007669"/>
    <property type="project" value="InterPro"/>
</dbReference>
<feature type="compositionally biased region" description="Low complexity" evidence="6">
    <location>
        <begin position="13"/>
        <end position="24"/>
    </location>
</feature>